<gene>
    <name evidence="2" type="ORF">PY650_22165</name>
</gene>
<keyword evidence="3" id="KW-1185">Reference proteome</keyword>
<dbReference type="Proteomes" id="UP001172630">
    <property type="component" value="Unassembled WGS sequence"/>
</dbReference>
<proteinExistence type="predicted"/>
<feature type="region of interest" description="Disordered" evidence="1">
    <location>
        <begin position="1"/>
        <end position="37"/>
    </location>
</feature>
<comment type="caution">
    <text evidence="2">The sequence shown here is derived from an EMBL/GenBank/DDBJ whole genome shotgun (WGS) entry which is preliminary data.</text>
</comment>
<evidence type="ECO:0000313" key="3">
    <source>
        <dbReference type="Proteomes" id="UP001172630"/>
    </source>
</evidence>
<organism evidence="2 3">
    <name type="scientific">Rhizobium calliandrae</name>
    <dbReference type="NCBI Taxonomy" id="1312182"/>
    <lineage>
        <taxon>Bacteria</taxon>
        <taxon>Pseudomonadati</taxon>
        <taxon>Pseudomonadota</taxon>
        <taxon>Alphaproteobacteria</taxon>
        <taxon>Hyphomicrobiales</taxon>
        <taxon>Rhizobiaceae</taxon>
        <taxon>Rhizobium/Agrobacterium group</taxon>
        <taxon>Rhizobium</taxon>
    </lineage>
</organism>
<sequence length="87" mass="10284">MRLSTGDDQDGSRHEFDVDDEPDDGRHDESDNEWYDADDELHYGRHAMMQMMTGKMTCKMTPKDMVCQRMPMEGMDKNMFIECRKRA</sequence>
<accession>A0ABT7KJG3</accession>
<evidence type="ECO:0000256" key="1">
    <source>
        <dbReference type="SAM" id="MobiDB-lite"/>
    </source>
</evidence>
<dbReference type="EMBL" id="JARFYN010000032">
    <property type="protein sequence ID" value="MDL2408302.1"/>
    <property type="molecule type" value="Genomic_DNA"/>
</dbReference>
<name>A0ABT7KJG3_9HYPH</name>
<evidence type="ECO:0000313" key="2">
    <source>
        <dbReference type="EMBL" id="MDL2408302.1"/>
    </source>
</evidence>
<protein>
    <submittedName>
        <fullName evidence="2">Uncharacterized protein</fullName>
    </submittedName>
</protein>
<dbReference type="RefSeq" id="WP_285881705.1">
    <property type="nucleotide sequence ID" value="NZ_JARFYN010000032.1"/>
</dbReference>
<reference evidence="2" key="1">
    <citation type="submission" date="2023-06" db="EMBL/GenBank/DDBJ databases">
        <title>Phylogenetic Diversity of Rhizobium strains.</title>
        <authorList>
            <person name="Moura F.T."/>
            <person name="Helene L.C.F."/>
            <person name="Hungria M."/>
        </authorList>
    </citation>
    <scope>NUCLEOTIDE SEQUENCE</scope>
    <source>
        <strain evidence="2">CCGE524</strain>
    </source>
</reference>